<proteinExistence type="predicted"/>
<keyword evidence="2" id="KW-1185">Reference proteome</keyword>
<sequence>MLYKTCTHDTAGKSLRPDRLTGPLRAEVSRRNAGLGLKTPPLPSFLYHFFFISQVSRPPLSSNLTKK</sequence>
<gene>
    <name evidence="1" type="ORF">A4U43_C05F3310</name>
</gene>
<dbReference type="AlphaFoldDB" id="A0A5P1EP02"/>
<dbReference type="EMBL" id="CM007385">
    <property type="protein sequence ID" value="ONK67745.1"/>
    <property type="molecule type" value="Genomic_DNA"/>
</dbReference>
<accession>A0A5P1EP02</accession>
<evidence type="ECO:0000313" key="2">
    <source>
        <dbReference type="Proteomes" id="UP000243459"/>
    </source>
</evidence>
<protein>
    <submittedName>
        <fullName evidence="1">Uncharacterized protein</fullName>
    </submittedName>
</protein>
<dbReference type="Proteomes" id="UP000243459">
    <property type="component" value="Chromosome 5"/>
</dbReference>
<reference evidence="2" key="1">
    <citation type="journal article" date="2017" name="Nat. Commun.">
        <title>The asparagus genome sheds light on the origin and evolution of a young Y chromosome.</title>
        <authorList>
            <person name="Harkess A."/>
            <person name="Zhou J."/>
            <person name="Xu C."/>
            <person name="Bowers J.E."/>
            <person name="Van der Hulst R."/>
            <person name="Ayyampalayam S."/>
            <person name="Mercati F."/>
            <person name="Riccardi P."/>
            <person name="McKain M.R."/>
            <person name="Kakrana A."/>
            <person name="Tang H."/>
            <person name="Ray J."/>
            <person name="Groenendijk J."/>
            <person name="Arikit S."/>
            <person name="Mathioni S.M."/>
            <person name="Nakano M."/>
            <person name="Shan H."/>
            <person name="Telgmann-Rauber A."/>
            <person name="Kanno A."/>
            <person name="Yue Z."/>
            <person name="Chen H."/>
            <person name="Li W."/>
            <person name="Chen Y."/>
            <person name="Xu X."/>
            <person name="Zhang Y."/>
            <person name="Luo S."/>
            <person name="Chen H."/>
            <person name="Gao J."/>
            <person name="Mao Z."/>
            <person name="Pires J.C."/>
            <person name="Luo M."/>
            <person name="Kudrna D."/>
            <person name="Wing R.A."/>
            <person name="Meyers B.C."/>
            <person name="Yi K."/>
            <person name="Kong H."/>
            <person name="Lavrijsen P."/>
            <person name="Sunseri F."/>
            <person name="Falavigna A."/>
            <person name="Ye Y."/>
            <person name="Leebens-Mack J.H."/>
            <person name="Chen G."/>
        </authorList>
    </citation>
    <scope>NUCLEOTIDE SEQUENCE [LARGE SCALE GENOMIC DNA]</scope>
    <source>
        <strain evidence="2">cv. DH0086</strain>
    </source>
</reference>
<organism evidence="1 2">
    <name type="scientific">Asparagus officinalis</name>
    <name type="common">Garden asparagus</name>
    <dbReference type="NCBI Taxonomy" id="4686"/>
    <lineage>
        <taxon>Eukaryota</taxon>
        <taxon>Viridiplantae</taxon>
        <taxon>Streptophyta</taxon>
        <taxon>Embryophyta</taxon>
        <taxon>Tracheophyta</taxon>
        <taxon>Spermatophyta</taxon>
        <taxon>Magnoliopsida</taxon>
        <taxon>Liliopsida</taxon>
        <taxon>Asparagales</taxon>
        <taxon>Asparagaceae</taxon>
        <taxon>Asparagoideae</taxon>
        <taxon>Asparagus</taxon>
    </lineage>
</organism>
<name>A0A5P1EP02_ASPOF</name>
<evidence type="ECO:0000313" key="1">
    <source>
        <dbReference type="EMBL" id="ONK67745.1"/>
    </source>
</evidence>
<dbReference type="Gramene" id="ONK67745">
    <property type="protein sequence ID" value="ONK67745"/>
    <property type="gene ID" value="A4U43_C05F3310"/>
</dbReference>
<feature type="non-terminal residue" evidence="1">
    <location>
        <position position="67"/>
    </location>
</feature>